<dbReference type="RefSeq" id="WP_263334461.1">
    <property type="nucleotide sequence ID" value="NZ_JAGSYH010000002.1"/>
</dbReference>
<name>A0ABW1EAV6_9BACT</name>
<accession>A0ABW1EAV6</accession>
<dbReference type="EMBL" id="JBHSPH010000001">
    <property type="protein sequence ID" value="MFC5861089.1"/>
    <property type="molecule type" value="Genomic_DNA"/>
</dbReference>
<keyword evidence="2" id="KW-1185">Reference proteome</keyword>
<protein>
    <submittedName>
        <fullName evidence="1">Uncharacterized protein</fullName>
    </submittedName>
</protein>
<reference evidence="2" key="1">
    <citation type="journal article" date="2019" name="Int. J. Syst. Evol. Microbiol.">
        <title>The Global Catalogue of Microorganisms (GCM) 10K type strain sequencing project: providing services to taxonomists for standard genome sequencing and annotation.</title>
        <authorList>
            <consortium name="The Broad Institute Genomics Platform"/>
            <consortium name="The Broad Institute Genome Sequencing Center for Infectious Disease"/>
            <person name="Wu L."/>
            <person name="Ma J."/>
        </authorList>
    </citation>
    <scope>NUCLEOTIDE SEQUENCE [LARGE SCALE GENOMIC DNA]</scope>
    <source>
        <strain evidence="2">JCM 4087</strain>
    </source>
</reference>
<dbReference type="Proteomes" id="UP001596091">
    <property type="component" value="Unassembled WGS sequence"/>
</dbReference>
<organism evidence="1 2">
    <name type="scientific">Acidicapsa dinghuensis</name>
    <dbReference type="NCBI Taxonomy" id="2218256"/>
    <lineage>
        <taxon>Bacteria</taxon>
        <taxon>Pseudomonadati</taxon>
        <taxon>Acidobacteriota</taxon>
        <taxon>Terriglobia</taxon>
        <taxon>Terriglobales</taxon>
        <taxon>Acidobacteriaceae</taxon>
        <taxon>Acidicapsa</taxon>
    </lineage>
</organism>
<gene>
    <name evidence="1" type="ORF">ACFPT7_02160</name>
</gene>
<proteinExistence type="predicted"/>
<comment type="caution">
    <text evidence="1">The sequence shown here is derived from an EMBL/GenBank/DDBJ whole genome shotgun (WGS) entry which is preliminary data.</text>
</comment>
<evidence type="ECO:0000313" key="1">
    <source>
        <dbReference type="EMBL" id="MFC5861089.1"/>
    </source>
</evidence>
<evidence type="ECO:0000313" key="2">
    <source>
        <dbReference type="Proteomes" id="UP001596091"/>
    </source>
</evidence>
<sequence>MAPTAIDDEKLGGMKVLDLSKPQGYAQGLPVKQIPHQEYPRVIYKHPNAPFYVEEHRNVNHEVVHREVKSADHRTHVCKSKSEHEQKLAEGWKNEPYIQLAPPDPMDDLYAEVIAADIARKSGQPQTETEFDPAAAQRFLRSRGYKSETPEDAAEYVKAMAAKDRRGFLKQLAEFVATGEAK</sequence>